<dbReference type="Proteomes" id="UP000308197">
    <property type="component" value="Unassembled WGS sequence"/>
</dbReference>
<accession>A0A5C3P7S0</accession>
<dbReference type="InterPro" id="IPR011320">
    <property type="entry name" value="RNase_H1_N"/>
</dbReference>
<feature type="region of interest" description="Disordered" evidence="1">
    <location>
        <begin position="237"/>
        <end position="270"/>
    </location>
</feature>
<dbReference type="Pfam" id="PF01693">
    <property type="entry name" value="Cauli_VI"/>
    <property type="match status" value="1"/>
</dbReference>
<feature type="compositionally biased region" description="Low complexity" evidence="1">
    <location>
        <begin position="142"/>
        <end position="161"/>
    </location>
</feature>
<gene>
    <name evidence="3" type="ORF">K466DRAFT_600924</name>
</gene>
<feature type="domain" description="Ribonuclease H1 N-terminal" evidence="2">
    <location>
        <begin position="74"/>
        <end position="114"/>
    </location>
</feature>
<evidence type="ECO:0000256" key="1">
    <source>
        <dbReference type="SAM" id="MobiDB-lite"/>
    </source>
</evidence>
<organism evidence="3 4">
    <name type="scientific">Polyporus arcularius HHB13444</name>
    <dbReference type="NCBI Taxonomy" id="1314778"/>
    <lineage>
        <taxon>Eukaryota</taxon>
        <taxon>Fungi</taxon>
        <taxon>Dikarya</taxon>
        <taxon>Basidiomycota</taxon>
        <taxon>Agaricomycotina</taxon>
        <taxon>Agaricomycetes</taxon>
        <taxon>Polyporales</taxon>
        <taxon>Polyporaceae</taxon>
        <taxon>Polyporus</taxon>
    </lineage>
</organism>
<dbReference type="InterPro" id="IPR037056">
    <property type="entry name" value="RNase_H1_N_sf"/>
</dbReference>
<dbReference type="InterPro" id="IPR009027">
    <property type="entry name" value="Ribosomal_bL9/RNase_H1_N"/>
</dbReference>
<protein>
    <recommendedName>
        <fullName evidence="2">Ribonuclease H1 N-terminal domain-containing protein</fullName>
    </recommendedName>
</protein>
<dbReference type="Gene3D" id="3.40.970.10">
    <property type="entry name" value="Ribonuclease H1, N-terminal domain"/>
    <property type="match status" value="1"/>
</dbReference>
<feature type="compositionally biased region" description="Low complexity" evidence="1">
    <location>
        <begin position="169"/>
        <end position="181"/>
    </location>
</feature>
<dbReference type="AlphaFoldDB" id="A0A5C3P7S0"/>
<evidence type="ECO:0000313" key="3">
    <source>
        <dbReference type="EMBL" id="TFK85715.1"/>
    </source>
</evidence>
<dbReference type="InParanoid" id="A0A5C3P7S0"/>
<name>A0A5C3P7S0_9APHY</name>
<feature type="compositionally biased region" description="Low complexity" evidence="1">
    <location>
        <begin position="254"/>
        <end position="270"/>
    </location>
</feature>
<reference evidence="3 4" key="1">
    <citation type="journal article" date="2019" name="Nat. Ecol. Evol.">
        <title>Megaphylogeny resolves global patterns of mushroom evolution.</title>
        <authorList>
            <person name="Varga T."/>
            <person name="Krizsan K."/>
            <person name="Foldi C."/>
            <person name="Dima B."/>
            <person name="Sanchez-Garcia M."/>
            <person name="Sanchez-Ramirez S."/>
            <person name="Szollosi G.J."/>
            <person name="Szarkandi J.G."/>
            <person name="Papp V."/>
            <person name="Albert L."/>
            <person name="Andreopoulos W."/>
            <person name="Angelini C."/>
            <person name="Antonin V."/>
            <person name="Barry K.W."/>
            <person name="Bougher N.L."/>
            <person name="Buchanan P."/>
            <person name="Buyck B."/>
            <person name="Bense V."/>
            <person name="Catcheside P."/>
            <person name="Chovatia M."/>
            <person name="Cooper J."/>
            <person name="Damon W."/>
            <person name="Desjardin D."/>
            <person name="Finy P."/>
            <person name="Geml J."/>
            <person name="Haridas S."/>
            <person name="Hughes K."/>
            <person name="Justo A."/>
            <person name="Karasinski D."/>
            <person name="Kautmanova I."/>
            <person name="Kiss B."/>
            <person name="Kocsube S."/>
            <person name="Kotiranta H."/>
            <person name="LaButti K.M."/>
            <person name="Lechner B.E."/>
            <person name="Liimatainen K."/>
            <person name="Lipzen A."/>
            <person name="Lukacs Z."/>
            <person name="Mihaltcheva S."/>
            <person name="Morgado L.N."/>
            <person name="Niskanen T."/>
            <person name="Noordeloos M.E."/>
            <person name="Ohm R.A."/>
            <person name="Ortiz-Santana B."/>
            <person name="Ovrebo C."/>
            <person name="Racz N."/>
            <person name="Riley R."/>
            <person name="Savchenko A."/>
            <person name="Shiryaev A."/>
            <person name="Soop K."/>
            <person name="Spirin V."/>
            <person name="Szebenyi C."/>
            <person name="Tomsovsky M."/>
            <person name="Tulloss R.E."/>
            <person name="Uehling J."/>
            <person name="Grigoriev I.V."/>
            <person name="Vagvolgyi C."/>
            <person name="Papp T."/>
            <person name="Martin F.M."/>
            <person name="Miettinen O."/>
            <person name="Hibbett D.S."/>
            <person name="Nagy L.G."/>
        </authorList>
    </citation>
    <scope>NUCLEOTIDE SEQUENCE [LARGE SCALE GENOMIC DNA]</scope>
    <source>
        <strain evidence="3 4">HHB13444</strain>
    </source>
</reference>
<proteinExistence type="predicted"/>
<evidence type="ECO:0000313" key="4">
    <source>
        <dbReference type="Proteomes" id="UP000308197"/>
    </source>
</evidence>
<feature type="region of interest" description="Disordered" evidence="1">
    <location>
        <begin position="138"/>
        <end position="207"/>
    </location>
</feature>
<evidence type="ECO:0000259" key="2">
    <source>
        <dbReference type="Pfam" id="PF01693"/>
    </source>
</evidence>
<keyword evidence="4" id="KW-1185">Reference proteome</keyword>
<sequence>MASPRPVSSPQLSIFSSGLLGSFALSNTALLAMPLTQAQHDRRNRAARAIGATPAYEEDGTLVVFGDRDDDDSYTVWEGRCRGVFMGWGLTHAMVDGYPGAAFKRFDSIEDARKAFINGPPWEENWQVPDPCAPMVTAPAVSRRTPSSSRLATRSTSTSATYVSAQGTPSAPQIAAQPPAADSGSKNINCPSSPLPTPPSASHGQVRTGSRVVAYNQPTFVPLPTPQTQARIPLRPSAVPTDDVRSKTGTMLLPSSTPRTSTSSIPTTSTSSIMVEDGRTYVVVRGDYPGVYIDKLTAFAKAGKHPGVMVRACPSYAQAEKYYARAEARGEVGVPVFKHELPQ</sequence>
<dbReference type="EMBL" id="ML211237">
    <property type="protein sequence ID" value="TFK85715.1"/>
    <property type="molecule type" value="Genomic_DNA"/>
</dbReference>
<dbReference type="SUPFAM" id="SSF55658">
    <property type="entry name" value="L9 N-domain-like"/>
    <property type="match status" value="1"/>
</dbReference>